<evidence type="ECO:0000313" key="2">
    <source>
        <dbReference type="Proteomes" id="UP000317650"/>
    </source>
</evidence>
<reference evidence="1 2" key="1">
    <citation type="journal article" date="2019" name="Nat. Plants">
        <title>Genome sequencing of Musa balbisiana reveals subgenome evolution and function divergence in polyploid bananas.</title>
        <authorList>
            <person name="Yao X."/>
        </authorList>
    </citation>
    <scope>NUCLEOTIDE SEQUENCE [LARGE SCALE GENOMIC DNA]</scope>
    <source>
        <strain evidence="2">cv. DH-PKW</strain>
        <tissue evidence="1">Leaves</tissue>
    </source>
</reference>
<comment type="caution">
    <text evidence="1">The sequence shown here is derived from an EMBL/GenBank/DDBJ whole genome shotgun (WGS) entry which is preliminary data.</text>
</comment>
<sequence>MKIDEMLSRDFNDQIYEVYIYLPPELQFGILVSCVFSSLAFGLWNHKILLHVEVSGRFLHA</sequence>
<dbReference type="AlphaFoldDB" id="A0A4V4H7A9"/>
<dbReference type="EMBL" id="PYDT01000004">
    <property type="protein sequence ID" value="THU63126.1"/>
    <property type="molecule type" value="Genomic_DNA"/>
</dbReference>
<protein>
    <submittedName>
        <fullName evidence="1">Uncharacterized protein</fullName>
    </submittedName>
</protein>
<keyword evidence="2" id="KW-1185">Reference proteome</keyword>
<accession>A0A4V4H7A9</accession>
<gene>
    <name evidence="1" type="ORF">C4D60_Mb01t12440</name>
</gene>
<evidence type="ECO:0000313" key="1">
    <source>
        <dbReference type="EMBL" id="THU63126.1"/>
    </source>
</evidence>
<name>A0A4V4H7A9_MUSBA</name>
<dbReference type="Proteomes" id="UP000317650">
    <property type="component" value="Chromosome 1"/>
</dbReference>
<organism evidence="1 2">
    <name type="scientific">Musa balbisiana</name>
    <name type="common">Banana</name>
    <dbReference type="NCBI Taxonomy" id="52838"/>
    <lineage>
        <taxon>Eukaryota</taxon>
        <taxon>Viridiplantae</taxon>
        <taxon>Streptophyta</taxon>
        <taxon>Embryophyta</taxon>
        <taxon>Tracheophyta</taxon>
        <taxon>Spermatophyta</taxon>
        <taxon>Magnoliopsida</taxon>
        <taxon>Liliopsida</taxon>
        <taxon>Zingiberales</taxon>
        <taxon>Musaceae</taxon>
        <taxon>Musa</taxon>
    </lineage>
</organism>
<proteinExistence type="predicted"/>